<dbReference type="KEGG" id="rsa:RSal33209_1096"/>
<name>A9WP59_RENSM</name>
<keyword evidence="3" id="KW-1185">Reference proteome</keyword>
<dbReference type="PANTHER" id="PTHR38011:SF11">
    <property type="entry name" value="2,5-DIAMINO-6-RIBOSYLAMINO-4(3H)-PYRIMIDINONE 5'-PHOSPHATE REDUCTASE"/>
    <property type="match status" value="1"/>
</dbReference>
<dbReference type="AlphaFoldDB" id="A9WP59"/>
<proteinExistence type="predicted"/>
<dbReference type="GO" id="GO:0008703">
    <property type="term" value="F:5-amino-6-(5-phosphoribosylamino)uracil reductase activity"/>
    <property type="evidence" value="ECO:0007669"/>
    <property type="project" value="InterPro"/>
</dbReference>
<dbReference type="InterPro" id="IPR002734">
    <property type="entry name" value="RibDG_C"/>
</dbReference>
<organism evidence="2 3">
    <name type="scientific">Renibacterium salmoninarum (strain ATCC 33209 / DSM 20767 / JCM 11484 / NBRC 15589 / NCIMB 2235)</name>
    <dbReference type="NCBI Taxonomy" id="288705"/>
    <lineage>
        <taxon>Bacteria</taxon>
        <taxon>Bacillati</taxon>
        <taxon>Actinomycetota</taxon>
        <taxon>Actinomycetes</taxon>
        <taxon>Micrococcales</taxon>
        <taxon>Micrococcaceae</taxon>
        <taxon>Renibacterium</taxon>
    </lineage>
</organism>
<dbReference type="EMBL" id="CP000910">
    <property type="protein sequence ID" value="ABY22834.1"/>
    <property type="molecule type" value="Genomic_DNA"/>
</dbReference>
<dbReference type="PANTHER" id="PTHR38011">
    <property type="entry name" value="DIHYDROFOLATE REDUCTASE FAMILY PROTEIN (AFU_ORTHOLOGUE AFUA_8G06820)"/>
    <property type="match status" value="1"/>
</dbReference>
<accession>A9WP59</accession>
<dbReference type="InterPro" id="IPR024072">
    <property type="entry name" value="DHFR-like_dom_sf"/>
</dbReference>
<dbReference type="InterPro" id="IPR050765">
    <property type="entry name" value="Riboflavin_Biosynth_HTPR"/>
</dbReference>
<evidence type="ECO:0000313" key="3">
    <source>
        <dbReference type="Proteomes" id="UP000002007"/>
    </source>
</evidence>
<reference evidence="3" key="1">
    <citation type="journal article" date="2008" name="J. Bacteriol.">
        <title>Genome sequence of the fish pathogen Renibacterium salmoninarum suggests reductive evolution away from an environmental Arthrobacter ancestor.</title>
        <authorList>
            <person name="Wiens G.D."/>
            <person name="Rockey D.D."/>
            <person name="Wu Z."/>
            <person name="Chang J."/>
            <person name="Levy R."/>
            <person name="Crane S."/>
            <person name="Chen D.S."/>
            <person name="Capri G.R."/>
            <person name="Burnett J.R."/>
            <person name="Sudheesh P.S."/>
            <person name="Schipma M.J."/>
            <person name="Burd H."/>
            <person name="Bhattacharyya A."/>
            <person name="Rhodes L.D."/>
            <person name="Kaul R."/>
            <person name="Strom M.S."/>
        </authorList>
    </citation>
    <scope>NUCLEOTIDE SEQUENCE [LARGE SCALE GENOMIC DNA]</scope>
    <source>
        <strain evidence="3">ATCC 33209 / DSM 20767 / JCM 11484 / NBRC 15589 / NCIMB 2235</strain>
    </source>
</reference>
<gene>
    <name evidence="2" type="ordered locus">RSal33209_1096</name>
</gene>
<dbReference type="SUPFAM" id="SSF53597">
    <property type="entry name" value="Dihydrofolate reductase-like"/>
    <property type="match status" value="1"/>
</dbReference>
<dbReference type="GO" id="GO:0009231">
    <property type="term" value="P:riboflavin biosynthetic process"/>
    <property type="evidence" value="ECO:0007669"/>
    <property type="project" value="InterPro"/>
</dbReference>
<feature type="domain" description="Bacterial bifunctional deaminase-reductase C-terminal" evidence="1">
    <location>
        <begin position="5"/>
        <end position="187"/>
    </location>
</feature>
<dbReference type="STRING" id="288705.RSal33209_1096"/>
<sequence length="201" mass="21740">MRMGKLILTMHTSADGFVATGDGKMWPTFGWPAEAQSLVNELYADVEAAIYGRGIYQTVIPFWTDVAINGVPHGAPLGEFDLDFARLLLPVRKYVVSRTYEPQEPDTTAIRANIATEVERIKAGTSGAVVLLAGGAITAELLKAKLIDEILLLTGPVLLGSGRPLADLSEPIPLSLLSVDTFAPKCVVSRYRIEADFPTQR</sequence>
<dbReference type="Gene3D" id="3.40.430.10">
    <property type="entry name" value="Dihydrofolate Reductase, subunit A"/>
    <property type="match status" value="1"/>
</dbReference>
<dbReference type="HOGENOM" id="CLU_043966_1_3_11"/>
<protein>
    <recommendedName>
        <fullName evidence="1">Bacterial bifunctional deaminase-reductase C-terminal domain-containing protein</fullName>
    </recommendedName>
</protein>
<evidence type="ECO:0000259" key="1">
    <source>
        <dbReference type="Pfam" id="PF01872"/>
    </source>
</evidence>
<dbReference type="Proteomes" id="UP000002007">
    <property type="component" value="Chromosome"/>
</dbReference>
<dbReference type="Pfam" id="PF01872">
    <property type="entry name" value="RibD_C"/>
    <property type="match status" value="1"/>
</dbReference>
<dbReference type="eggNOG" id="COG0262">
    <property type="taxonomic scope" value="Bacteria"/>
</dbReference>
<evidence type="ECO:0000313" key="2">
    <source>
        <dbReference type="EMBL" id="ABY22834.1"/>
    </source>
</evidence>